<evidence type="ECO:0000313" key="3">
    <source>
        <dbReference type="EnsemblMetazoa" id="CapteP228221"/>
    </source>
</evidence>
<evidence type="ECO:0000313" key="2">
    <source>
        <dbReference type="EMBL" id="ELU07062.1"/>
    </source>
</evidence>
<keyword evidence="4" id="KW-1185">Reference proteome</keyword>
<dbReference type="EMBL" id="AMQN01007187">
    <property type="status" value="NOT_ANNOTATED_CDS"/>
    <property type="molecule type" value="Genomic_DNA"/>
</dbReference>
<dbReference type="HOGENOM" id="CLU_1919042_0_0_1"/>
<feature type="chain" id="PRO_5008788322" evidence="1">
    <location>
        <begin position="22"/>
        <end position="158"/>
    </location>
</feature>
<accession>R7UT41</accession>
<dbReference type="EnsemblMetazoa" id="CapteT228221">
    <property type="protein sequence ID" value="CapteP228221"/>
    <property type="gene ID" value="CapteG228221"/>
</dbReference>
<sequence>MINSFLLPFSFLAAVFGVVSLEFTQTPGDVYGIVGGRAVMVWEYDLGGGDLLGIRFNHIDKDGQFSIILDVDADGNVSPRPGFPHASFTPPATLTLNPLQDLDEGEVGCTIYTTRGESVSDSASVTIVAANDQKDFMITLKVSDNEVECGQQTIIDFR</sequence>
<dbReference type="EMBL" id="KB300180">
    <property type="protein sequence ID" value="ELU07062.1"/>
    <property type="molecule type" value="Genomic_DNA"/>
</dbReference>
<dbReference type="AlphaFoldDB" id="R7UT41"/>
<reference evidence="2 4" key="2">
    <citation type="journal article" date="2013" name="Nature">
        <title>Insights into bilaterian evolution from three spiralian genomes.</title>
        <authorList>
            <person name="Simakov O."/>
            <person name="Marletaz F."/>
            <person name="Cho S.J."/>
            <person name="Edsinger-Gonzales E."/>
            <person name="Havlak P."/>
            <person name="Hellsten U."/>
            <person name="Kuo D.H."/>
            <person name="Larsson T."/>
            <person name="Lv J."/>
            <person name="Arendt D."/>
            <person name="Savage R."/>
            <person name="Osoegawa K."/>
            <person name="de Jong P."/>
            <person name="Grimwood J."/>
            <person name="Chapman J.A."/>
            <person name="Shapiro H."/>
            <person name="Aerts A."/>
            <person name="Otillar R.P."/>
            <person name="Terry A.Y."/>
            <person name="Boore J.L."/>
            <person name="Grigoriev I.V."/>
            <person name="Lindberg D.R."/>
            <person name="Seaver E.C."/>
            <person name="Weisblat D.A."/>
            <person name="Putnam N.H."/>
            <person name="Rokhsar D.S."/>
        </authorList>
    </citation>
    <scope>NUCLEOTIDE SEQUENCE</scope>
    <source>
        <strain evidence="2 4">I ESC-2004</strain>
    </source>
</reference>
<reference evidence="3" key="3">
    <citation type="submission" date="2015-06" db="UniProtKB">
        <authorList>
            <consortium name="EnsemblMetazoa"/>
        </authorList>
    </citation>
    <scope>IDENTIFICATION</scope>
</reference>
<proteinExistence type="predicted"/>
<name>R7UT41_CAPTE</name>
<evidence type="ECO:0000313" key="4">
    <source>
        <dbReference type="Proteomes" id="UP000014760"/>
    </source>
</evidence>
<protein>
    <submittedName>
        <fullName evidence="2 3">Uncharacterized protein</fullName>
    </submittedName>
</protein>
<reference evidence="4" key="1">
    <citation type="submission" date="2012-12" db="EMBL/GenBank/DDBJ databases">
        <authorList>
            <person name="Hellsten U."/>
            <person name="Grimwood J."/>
            <person name="Chapman J.A."/>
            <person name="Shapiro H."/>
            <person name="Aerts A."/>
            <person name="Otillar R.P."/>
            <person name="Terry A.Y."/>
            <person name="Boore J.L."/>
            <person name="Simakov O."/>
            <person name="Marletaz F."/>
            <person name="Cho S.-J."/>
            <person name="Edsinger-Gonzales E."/>
            <person name="Havlak P."/>
            <person name="Kuo D.-H."/>
            <person name="Larsson T."/>
            <person name="Lv J."/>
            <person name="Arendt D."/>
            <person name="Savage R."/>
            <person name="Osoegawa K."/>
            <person name="de Jong P."/>
            <person name="Lindberg D.R."/>
            <person name="Seaver E.C."/>
            <person name="Weisblat D.A."/>
            <person name="Putnam N.H."/>
            <person name="Grigoriev I.V."/>
            <person name="Rokhsar D.S."/>
        </authorList>
    </citation>
    <scope>NUCLEOTIDE SEQUENCE</scope>
    <source>
        <strain evidence="4">I ESC-2004</strain>
    </source>
</reference>
<keyword evidence="1" id="KW-0732">Signal</keyword>
<evidence type="ECO:0000256" key="1">
    <source>
        <dbReference type="SAM" id="SignalP"/>
    </source>
</evidence>
<feature type="signal peptide" evidence="1">
    <location>
        <begin position="1"/>
        <end position="21"/>
    </location>
</feature>
<gene>
    <name evidence="2" type="ORF">CAPTEDRAFT_228221</name>
</gene>
<organism evidence="2">
    <name type="scientific">Capitella teleta</name>
    <name type="common">Polychaete worm</name>
    <dbReference type="NCBI Taxonomy" id="283909"/>
    <lineage>
        <taxon>Eukaryota</taxon>
        <taxon>Metazoa</taxon>
        <taxon>Spiralia</taxon>
        <taxon>Lophotrochozoa</taxon>
        <taxon>Annelida</taxon>
        <taxon>Polychaeta</taxon>
        <taxon>Sedentaria</taxon>
        <taxon>Scolecida</taxon>
        <taxon>Capitellidae</taxon>
        <taxon>Capitella</taxon>
    </lineage>
</organism>
<dbReference type="Proteomes" id="UP000014760">
    <property type="component" value="Unassembled WGS sequence"/>
</dbReference>